<accession>A0A1G7A686</accession>
<proteinExistence type="predicted"/>
<dbReference type="NCBIfam" id="TIGR04131">
    <property type="entry name" value="Bac_Flav_CTERM"/>
    <property type="match status" value="1"/>
</dbReference>
<dbReference type="EMBL" id="FNAO01000003">
    <property type="protein sequence ID" value="SDE10281.1"/>
    <property type="molecule type" value="Genomic_DNA"/>
</dbReference>
<dbReference type="OrthoDB" id="9765926at2"/>
<sequence>MRPSRFLITITVFLLVQCSFAQREASRWYFGNGAGLDFNSGVPVALTDGQLNTHEGCSTLSDQNGNLLFYSNGIEVWDKAHRLMPNGTGLLGHESSTQSAIIIPKEGSKTQYYLFTVDEPDPEESVNYGLNYTLIDLSLHNGFGDVVTSEKNMPLITYNQSDPAETLLKCSEKITAVQHNDERSIWVITHFRDTFYAFEVDENGVNTTPVTSKTNTIVPTGGYKQNGIGYLKVSPDGKKIGVAHSQVSSSNYAGPKLPGIQTGKVLLYDFDANTGRVSNELTLMSNSVPYGIEFSPKSTKLYTTVNNYENDGRPLGSSLYQFDLSASNIIKSKEVISKSTNVAGGLQLAIDGKIYRAGYPVSGFGFNISVIENPELKGALCNFKQNTVSLDGKAAELGLPPYVQSFFLLKFEFTNVCYGDATEFMITGDAPFDSVAWDFGDGTTSTETSPKHTFDAPGDYTVSLIRYAGGVASDPVSKDINIYDAPQVPAEMAEYFQCNEDPNKNGIGIFNLNQINTTVSLDTDQIINVFYYKDLISAEEDTTNANALAFQYTNTKPDEILVAKVVNPISGCQSYAEVQLKMKLSARLDIANMKGCDLGDGKGEFHFDLKREAISNELNLSESSSIRFYTSENKAKVGTEDYLPDTYISGSETIYVRIDHENSCYGSGKFDLEIEAFAVAANQEVLLCGSENYGTTLTAGIDVGPEDKNTYLWSTGASTSTISIKESGNYSVMVTNAIGCTSESLISVIETELPEIENIAVTNNRLEVFMTGSGPYEYTINDKDGTYQESPIFQNLPSGIVTVFARNKDGCGITSRQVSIIAYPKFFTPNGDQVNDYWQLDGLSSEFDLQSPIFIFDRFGSLLAQIDPVSSGWDGNFKGRPLVSSDYWFSVALDNGRTLRGHFTLKR</sequence>
<dbReference type="InterPro" id="IPR035986">
    <property type="entry name" value="PKD_dom_sf"/>
</dbReference>
<reference evidence="2 3" key="1">
    <citation type="submission" date="2016-10" db="EMBL/GenBank/DDBJ databases">
        <authorList>
            <person name="de Groot N.N."/>
        </authorList>
    </citation>
    <scope>NUCLEOTIDE SEQUENCE [LARGE SCALE GENOMIC DNA]</scope>
    <source>
        <strain evidence="2 3">DSM 23421</strain>
    </source>
</reference>
<name>A0A1G7A686_9FLAO</name>
<dbReference type="Pfam" id="PF13585">
    <property type="entry name" value="CHU_C"/>
    <property type="match status" value="1"/>
</dbReference>
<dbReference type="Gene3D" id="2.130.10.10">
    <property type="entry name" value="YVTN repeat-like/Quinoprotein amine dehydrogenase"/>
    <property type="match status" value="1"/>
</dbReference>
<dbReference type="RefSeq" id="WP_091866947.1">
    <property type="nucleotide sequence ID" value="NZ_FNAO01000003.1"/>
</dbReference>
<gene>
    <name evidence="2" type="ORF">SAMN05421636_103250</name>
</gene>
<feature type="domain" description="PKD" evidence="1">
    <location>
        <begin position="427"/>
        <end position="464"/>
    </location>
</feature>
<evidence type="ECO:0000313" key="2">
    <source>
        <dbReference type="EMBL" id="SDE10281.1"/>
    </source>
</evidence>
<protein>
    <submittedName>
        <fullName evidence="2">Gliding motility-associated C-terminal domain-containing protein</fullName>
    </submittedName>
</protein>
<dbReference type="Gene3D" id="2.60.40.10">
    <property type="entry name" value="Immunoglobulins"/>
    <property type="match status" value="1"/>
</dbReference>
<dbReference type="InterPro" id="IPR013783">
    <property type="entry name" value="Ig-like_fold"/>
</dbReference>
<dbReference type="Pfam" id="PF18911">
    <property type="entry name" value="PKD_4"/>
    <property type="match status" value="1"/>
</dbReference>
<dbReference type="PROSITE" id="PS50093">
    <property type="entry name" value="PKD"/>
    <property type="match status" value="1"/>
</dbReference>
<dbReference type="STRING" id="641691.SAMN05421636_103250"/>
<dbReference type="Proteomes" id="UP000199109">
    <property type="component" value="Unassembled WGS sequence"/>
</dbReference>
<dbReference type="InterPro" id="IPR015943">
    <property type="entry name" value="WD40/YVTN_repeat-like_dom_sf"/>
</dbReference>
<organism evidence="2 3">
    <name type="scientific">Pricia antarctica</name>
    <dbReference type="NCBI Taxonomy" id="641691"/>
    <lineage>
        <taxon>Bacteria</taxon>
        <taxon>Pseudomonadati</taxon>
        <taxon>Bacteroidota</taxon>
        <taxon>Flavobacteriia</taxon>
        <taxon>Flavobacteriales</taxon>
        <taxon>Flavobacteriaceae</taxon>
        <taxon>Pricia</taxon>
    </lineage>
</organism>
<dbReference type="SUPFAM" id="SSF75011">
    <property type="entry name" value="3-carboxy-cis,cis-mucoante lactonizing enzyme"/>
    <property type="match status" value="1"/>
</dbReference>
<dbReference type="InterPro" id="IPR026341">
    <property type="entry name" value="T9SS_type_B"/>
</dbReference>
<evidence type="ECO:0000313" key="3">
    <source>
        <dbReference type="Proteomes" id="UP000199109"/>
    </source>
</evidence>
<dbReference type="SUPFAM" id="SSF49299">
    <property type="entry name" value="PKD domain"/>
    <property type="match status" value="1"/>
</dbReference>
<dbReference type="InterPro" id="IPR000601">
    <property type="entry name" value="PKD_dom"/>
</dbReference>
<evidence type="ECO:0000259" key="1">
    <source>
        <dbReference type="PROSITE" id="PS50093"/>
    </source>
</evidence>
<keyword evidence="3" id="KW-1185">Reference proteome</keyword>
<dbReference type="CDD" id="cd00146">
    <property type="entry name" value="PKD"/>
    <property type="match status" value="1"/>
</dbReference>
<dbReference type="AlphaFoldDB" id="A0A1G7A686"/>